<dbReference type="GO" id="GO:0005634">
    <property type="term" value="C:nucleus"/>
    <property type="evidence" value="ECO:0007669"/>
    <property type="project" value="UniProtKB-SubCell"/>
</dbReference>
<keyword evidence="2" id="KW-0539">Nucleus</keyword>
<dbReference type="EMBL" id="LK056670">
    <property type="protein sequence ID" value="CDU24413.1"/>
    <property type="molecule type" value="Genomic_DNA"/>
</dbReference>
<dbReference type="Gene3D" id="1.10.10.10">
    <property type="entry name" value="Winged helix-like DNA-binding domain superfamily/Winged helix DNA-binding domain"/>
    <property type="match status" value="1"/>
</dbReference>
<feature type="compositionally biased region" description="Basic and acidic residues" evidence="3">
    <location>
        <begin position="700"/>
        <end position="709"/>
    </location>
</feature>
<organism evidence="5">
    <name type="scientific">Sporisorium scitamineum</name>
    <dbReference type="NCBI Taxonomy" id="49012"/>
    <lineage>
        <taxon>Eukaryota</taxon>
        <taxon>Fungi</taxon>
        <taxon>Dikarya</taxon>
        <taxon>Basidiomycota</taxon>
        <taxon>Ustilaginomycotina</taxon>
        <taxon>Ustilaginomycetes</taxon>
        <taxon>Ustilaginales</taxon>
        <taxon>Ustilaginaceae</taxon>
        <taxon>Sporisorium</taxon>
    </lineage>
</organism>
<dbReference type="PRINTS" id="PR00053">
    <property type="entry name" value="FORKHEAD"/>
</dbReference>
<gene>
    <name evidence="5" type="ORF">SPSC_03784</name>
</gene>
<proteinExistence type="predicted"/>
<dbReference type="InterPro" id="IPR018122">
    <property type="entry name" value="TF_fork_head_CS_1"/>
</dbReference>
<dbReference type="PANTHER" id="PTHR11829:SF343">
    <property type="entry name" value="FORK-HEAD DOMAIN-CONTAINING PROTEIN"/>
    <property type="match status" value="1"/>
</dbReference>
<dbReference type="OrthoDB" id="5954824at2759"/>
<feature type="region of interest" description="Disordered" evidence="3">
    <location>
        <begin position="361"/>
        <end position="398"/>
    </location>
</feature>
<feature type="compositionally biased region" description="Low complexity" evidence="3">
    <location>
        <begin position="379"/>
        <end position="389"/>
    </location>
</feature>
<comment type="subcellular location">
    <subcellularLocation>
        <location evidence="2">Nucleus</location>
    </subcellularLocation>
</comment>
<evidence type="ECO:0000256" key="2">
    <source>
        <dbReference type="PROSITE-ProRule" id="PRU00089"/>
    </source>
</evidence>
<feature type="region of interest" description="Disordered" evidence="3">
    <location>
        <begin position="1"/>
        <end position="230"/>
    </location>
</feature>
<dbReference type="PROSITE" id="PS00657">
    <property type="entry name" value="FORK_HEAD_1"/>
    <property type="match status" value="1"/>
</dbReference>
<feature type="compositionally biased region" description="Low complexity" evidence="3">
    <location>
        <begin position="655"/>
        <end position="671"/>
    </location>
</feature>
<protein>
    <recommendedName>
        <fullName evidence="4">Fork-head domain-containing protein</fullName>
    </recommendedName>
</protein>
<feature type="compositionally biased region" description="Polar residues" evidence="3">
    <location>
        <begin position="710"/>
        <end position="729"/>
    </location>
</feature>
<reference evidence="5" key="1">
    <citation type="submission" date="2014-06" db="EMBL/GenBank/DDBJ databases">
        <authorList>
            <person name="Ju J."/>
            <person name="Zhang J."/>
        </authorList>
    </citation>
    <scope>NUCLEOTIDE SEQUENCE</scope>
    <source>
        <strain evidence="5">SscI8</strain>
    </source>
</reference>
<dbReference type="InterPro" id="IPR050211">
    <property type="entry name" value="FOX_domain-containing"/>
</dbReference>
<dbReference type="PROSITE" id="PS50039">
    <property type="entry name" value="FORK_HEAD_3"/>
    <property type="match status" value="1"/>
</dbReference>
<name>A0A127ZG35_9BASI</name>
<feature type="region of interest" description="Disordered" evidence="3">
    <location>
        <begin position="865"/>
        <end position="904"/>
    </location>
</feature>
<evidence type="ECO:0000256" key="3">
    <source>
        <dbReference type="SAM" id="MobiDB-lite"/>
    </source>
</evidence>
<feature type="domain" description="Fork-head" evidence="4">
    <location>
        <begin position="523"/>
        <end position="620"/>
    </location>
</feature>
<evidence type="ECO:0000256" key="1">
    <source>
        <dbReference type="ARBA" id="ARBA00023125"/>
    </source>
</evidence>
<keyword evidence="1 2" id="KW-0238">DNA-binding</keyword>
<feature type="compositionally biased region" description="Basic and acidic residues" evidence="3">
    <location>
        <begin position="28"/>
        <end position="40"/>
    </location>
</feature>
<feature type="region of interest" description="Disordered" evidence="3">
    <location>
        <begin position="243"/>
        <end position="281"/>
    </location>
</feature>
<dbReference type="PANTHER" id="PTHR11829">
    <property type="entry name" value="FORKHEAD BOX PROTEIN"/>
    <property type="match status" value="1"/>
</dbReference>
<dbReference type="SMART" id="SM00339">
    <property type="entry name" value="FH"/>
    <property type="match status" value="1"/>
</dbReference>
<dbReference type="GO" id="GO:0000981">
    <property type="term" value="F:DNA-binding transcription factor activity, RNA polymerase II-specific"/>
    <property type="evidence" value="ECO:0007669"/>
    <property type="project" value="TreeGrafter"/>
</dbReference>
<dbReference type="Pfam" id="PF00250">
    <property type="entry name" value="Forkhead"/>
    <property type="match status" value="1"/>
</dbReference>
<feature type="region of interest" description="Disordered" evidence="3">
    <location>
        <begin position="655"/>
        <end position="772"/>
    </location>
</feature>
<feature type="compositionally biased region" description="Basic and acidic residues" evidence="3">
    <location>
        <begin position="749"/>
        <end position="772"/>
    </location>
</feature>
<sequence length="916" mass="99420">MLASLRPHSPPVFGTNRHYHHPSVFHPGHSDDAKQSENAHMEGSGAQRYTTPPLGRPAHVADVAQDAIEQRPSPQSRQRSWHHPYMQTARGSHGPSPPASLEPGAGPSSRAYDHAPYDATLADPRHKSPPQQRAEHLHAAPVTRPRAGSRADLAGHAQPLNILPRPAYPPAAERIGGIGPNRNRGRSNTLTLPHPDTARVRGSSFIGGRRNSPSGGPYGGYDEPVPPPRSWEEVRSYRDVFPHQQAREPLATGRRSPAPRPSSRQSSVLFTPLSPNQDPHLQLPTARVSIQMAAKLNNPSVMARGPPHHSRPGTPVSPLNMDNLSMEDTYLPSASGMAVPLSAGQQRSPADARARNDYFEPALSEWSRPSHAAADKAGSPRSGPYSSGGPRHDPRDHPYRASAMLHAEGVSPDTEIPRYHPAAYAANQQPPLQPSRGSVGAPSGLHPDIFRAEQIERERFAMAQHRGSFQTAYHGPGGQQEYGYQSDFAPQQGRMGPGGGFIGNPAQHAVPVDRIAHSRRRRRPPYSYSSMITQAISSSAEGRMTLREIYTWISTNFTGYPMSGPDSQGWQNTVRHNLSLGKIFIKKARTAQDIYDSCSSGNPSQSQAARGKGGWWTLHPVVLSQIRSGQRTHNDEFDDLERLVEIENAAASSNVASVSASVAATPSAGSADDTAVQRRLSADIGQHRALSRQRSYSDSLKPDPIEQRRPTSSQQSFTAPVNRQGSLGMNRNALAGRFPYPSPHGAQPIKHEEGSAAAPREDMPSVLQRRSDFEDDGRLSAYNRMRGHTIAVHETLSHQYAPRHEVGSVGIESYTSAKRPMSGSVSSPRSLMQTCQPMVEDVDMEPSMAPHRDSSLVLQEARETLASAKQQQQQQQRLHMHRDAEAEAAAAAAAAAASADSPDGAARMAIRGLLNS</sequence>
<dbReference type="SUPFAM" id="SSF46785">
    <property type="entry name" value="Winged helix' DNA-binding domain"/>
    <property type="match status" value="1"/>
</dbReference>
<dbReference type="InterPro" id="IPR036388">
    <property type="entry name" value="WH-like_DNA-bd_sf"/>
</dbReference>
<feature type="DNA-binding region" description="Fork-head" evidence="2">
    <location>
        <begin position="523"/>
        <end position="620"/>
    </location>
</feature>
<evidence type="ECO:0000313" key="5">
    <source>
        <dbReference type="EMBL" id="CDU24413.1"/>
    </source>
</evidence>
<dbReference type="InterPro" id="IPR036390">
    <property type="entry name" value="WH_DNA-bd_sf"/>
</dbReference>
<dbReference type="AlphaFoldDB" id="A0A127ZG35"/>
<evidence type="ECO:0000259" key="4">
    <source>
        <dbReference type="PROSITE" id="PS50039"/>
    </source>
</evidence>
<dbReference type="InterPro" id="IPR001766">
    <property type="entry name" value="Fork_head_dom"/>
</dbReference>
<accession>A0A127ZG35</accession>
<dbReference type="GO" id="GO:0000978">
    <property type="term" value="F:RNA polymerase II cis-regulatory region sequence-specific DNA binding"/>
    <property type="evidence" value="ECO:0007669"/>
    <property type="project" value="TreeGrafter"/>
</dbReference>
<feature type="compositionally biased region" description="Low complexity" evidence="3">
    <location>
        <begin position="887"/>
        <end position="904"/>
    </location>
</feature>
<dbReference type="CDD" id="cd00059">
    <property type="entry name" value="FH_FOX"/>
    <property type="match status" value="1"/>
</dbReference>